<protein>
    <submittedName>
        <fullName evidence="1">Uncharacterized protein</fullName>
    </submittedName>
</protein>
<evidence type="ECO:0000313" key="2">
    <source>
        <dbReference type="Proteomes" id="UP000700596"/>
    </source>
</evidence>
<comment type="caution">
    <text evidence="1">The sequence shown here is derived from an EMBL/GenBank/DDBJ whole genome shotgun (WGS) entry which is preliminary data.</text>
</comment>
<accession>A0A9P9DRG1</accession>
<name>A0A9P9DRG1_9PLEO</name>
<dbReference type="AlphaFoldDB" id="A0A9P9DRG1"/>
<organism evidence="1 2">
    <name type="scientific">Dendryphion nanum</name>
    <dbReference type="NCBI Taxonomy" id="256645"/>
    <lineage>
        <taxon>Eukaryota</taxon>
        <taxon>Fungi</taxon>
        <taxon>Dikarya</taxon>
        <taxon>Ascomycota</taxon>
        <taxon>Pezizomycotina</taxon>
        <taxon>Dothideomycetes</taxon>
        <taxon>Pleosporomycetidae</taxon>
        <taxon>Pleosporales</taxon>
        <taxon>Torulaceae</taxon>
        <taxon>Dendryphion</taxon>
    </lineage>
</organism>
<dbReference type="PANTHER" id="PTHR38790:SF4">
    <property type="entry name" value="2EXR DOMAIN-CONTAINING PROTEIN"/>
    <property type="match status" value="1"/>
</dbReference>
<gene>
    <name evidence="1" type="ORF">B0J11DRAFT_580706</name>
</gene>
<dbReference type="OrthoDB" id="5413827at2759"/>
<dbReference type="EMBL" id="JAGMWT010000008">
    <property type="protein sequence ID" value="KAH7123951.1"/>
    <property type="molecule type" value="Genomic_DNA"/>
</dbReference>
<evidence type="ECO:0000313" key="1">
    <source>
        <dbReference type="EMBL" id="KAH7123951.1"/>
    </source>
</evidence>
<reference evidence="1" key="1">
    <citation type="journal article" date="2021" name="Nat. Commun.">
        <title>Genetic determinants of endophytism in the Arabidopsis root mycobiome.</title>
        <authorList>
            <person name="Mesny F."/>
            <person name="Miyauchi S."/>
            <person name="Thiergart T."/>
            <person name="Pickel B."/>
            <person name="Atanasova L."/>
            <person name="Karlsson M."/>
            <person name="Huettel B."/>
            <person name="Barry K.W."/>
            <person name="Haridas S."/>
            <person name="Chen C."/>
            <person name="Bauer D."/>
            <person name="Andreopoulos W."/>
            <person name="Pangilinan J."/>
            <person name="LaButti K."/>
            <person name="Riley R."/>
            <person name="Lipzen A."/>
            <person name="Clum A."/>
            <person name="Drula E."/>
            <person name="Henrissat B."/>
            <person name="Kohler A."/>
            <person name="Grigoriev I.V."/>
            <person name="Martin F.M."/>
            <person name="Hacquard S."/>
        </authorList>
    </citation>
    <scope>NUCLEOTIDE SEQUENCE</scope>
    <source>
        <strain evidence="1">MPI-CAGE-CH-0243</strain>
    </source>
</reference>
<proteinExistence type="predicted"/>
<dbReference type="PANTHER" id="PTHR38790">
    <property type="entry name" value="2EXR DOMAIN-CONTAINING PROTEIN-RELATED"/>
    <property type="match status" value="1"/>
</dbReference>
<sequence length="207" mass="23871">MPSPKQNTRNKLITATYRVTKRTTARKVKASPQPPLLRLPEELRSVIYRFILGGQEYKIHLKKEYTCIRNHKLGWINLALLGVCKKIYKETKRLPFALNTFRVLPHQMRPWSNQLSRFQVDAIGCIKLDWMECLHGRLELSLFAGLNYIRISGTPNMTLGSGRLTEITKLLRKTSGRPELTVEIERDDPIPPELALIFSGCWRSGRS</sequence>
<keyword evidence="2" id="KW-1185">Reference proteome</keyword>
<dbReference type="Proteomes" id="UP000700596">
    <property type="component" value="Unassembled WGS sequence"/>
</dbReference>